<reference evidence="2 3" key="1">
    <citation type="journal article" date="2013" name="Nat. Commun.">
        <title>The evolution and pathogenic mechanisms of the rice sheath blight pathogen.</title>
        <authorList>
            <person name="Zheng A."/>
            <person name="Lin R."/>
            <person name="Xu L."/>
            <person name="Qin P."/>
            <person name="Tang C."/>
            <person name="Ai P."/>
            <person name="Zhang D."/>
            <person name="Liu Y."/>
            <person name="Sun Z."/>
            <person name="Feng H."/>
            <person name="Wang Y."/>
            <person name="Chen Y."/>
            <person name="Liang X."/>
            <person name="Fu R."/>
            <person name="Li Q."/>
            <person name="Zhang J."/>
            <person name="Yu X."/>
            <person name="Xie Z."/>
            <person name="Ding L."/>
            <person name="Guan P."/>
            <person name="Tang J."/>
            <person name="Liang Y."/>
            <person name="Wang S."/>
            <person name="Deng Q."/>
            <person name="Li S."/>
            <person name="Zhu J."/>
            <person name="Wang L."/>
            <person name="Liu H."/>
            <person name="Li P."/>
        </authorList>
    </citation>
    <scope>NUCLEOTIDE SEQUENCE [LARGE SCALE GENOMIC DNA]</scope>
    <source>
        <strain evidence="3">AG-1 IA</strain>
    </source>
</reference>
<dbReference type="HOGENOM" id="CLU_3207916_0_0_1"/>
<feature type="transmembrane region" description="Helical" evidence="1">
    <location>
        <begin position="17"/>
        <end position="36"/>
    </location>
</feature>
<evidence type="ECO:0000313" key="3">
    <source>
        <dbReference type="Proteomes" id="UP000011668"/>
    </source>
</evidence>
<organism evidence="2 3">
    <name type="scientific">Thanatephorus cucumeris (strain AG1-IA)</name>
    <name type="common">Rice sheath blight fungus</name>
    <name type="synonym">Rhizoctonia solani</name>
    <dbReference type="NCBI Taxonomy" id="983506"/>
    <lineage>
        <taxon>Eukaryota</taxon>
        <taxon>Fungi</taxon>
        <taxon>Dikarya</taxon>
        <taxon>Basidiomycota</taxon>
        <taxon>Agaricomycotina</taxon>
        <taxon>Agaricomycetes</taxon>
        <taxon>Cantharellales</taxon>
        <taxon>Ceratobasidiaceae</taxon>
        <taxon>Rhizoctonia</taxon>
        <taxon>Rhizoctonia solani AG-1</taxon>
    </lineage>
</organism>
<sequence>MGGCDQCDRMLRVLEHMASAVLVSPPSFPLIFFSLVRRLAAALSA</sequence>
<evidence type="ECO:0000256" key="1">
    <source>
        <dbReference type="SAM" id="Phobius"/>
    </source>
</evidence>
<keyword evidence="1" id="KW-0812">Transmembrane</keyword>
<keyword evidence="3" id="KW-1185">Reference proteome</keyword>
<keyword evidence="1" id="KW-1133">Transmembrane helix</keyword>
<gene>
    <name evidence="2" type="ORF">AG1IA_00848</name>
</gene>
<dbReference type="EMBL" id="AFRT01000181">
    <property type="protein sequence ID" value="ELU45122.1"/>
    <property type="molecule type" value="Genomic_DNA"/>
</dbReference>
<name>L8X7P5_THACA</name>
<evidence type="ECO:0000313" key="2">
    <source>
        <dbReference type="EMBL" id="ELU45122.1"/>
    </source>
</evidence>
<protein>
    <submittedName>
        <fullName evidence="2">Uncharacterized protein</fullName>
    </submittedName>
</protein>
<dbReference type="AlphaFoldDB" id="L8X7P5"/>
<proteinExistence type="predicted"/>
<accession>L8X7P5</accession>
<keyword evidence="1" id="KW-0472">Membrane</keyword>
<comment type="caution">
    <text evidence="2">The sequence shown here is derived from an EMBL/GenBank/DDBJ whole genome shotgun (WGS) entry which is preliminary data.</text>
</comment>
<dbReference type="Proteomes" id="UP000011668">
    <property type="component" value="Unassembled WGS sequence"/>
</dbReference>